<dbReference type="RefSeq" id="WP_158766113.1">
    <property type="nucleotide sequence ID" value="NZ_CP047045.1"/>
</dbReference>
<evidence type="ECO:0000259" key="2">
    <source>
        <dbReference type="Pfam" id="PF03795"/>
    </source>
</evidence>
<organism evidence="3 4">
    <name type="scientific">Terricaulis silvestris</name>
    <dbReference type="NCBI Taxonomy" id="2686094"/>
    <lineage>
        <taxon>Bacteria</taxon>
        <taxon>Pseudomonadati</taxon>
        <taxon>Pseudomonadota</taxon>
        <taxon>Alphaproteobacteria</taxon>
        <taxon>Caulobacterales</taxon>
        <taxon>Caulobacteraceae</taxon>
        <taxon>Terricaulis</taxon>
    </lineage>
</organism>
<dbReference type="Gene3D" id="3.30.70.1060">
    <property type="entry name" value="Dimeric alpha+beta barrel"/>
    <property type="match status" value="1"/>
</dbReference>
<feature type="domain" description="YCII-related" evidence="2">
    <location>
        <begin position="4"/>
        <end position="87"/>
    </location>
</feature>
<dbReference type="EMBL" id="CP047045">
    <property type="protein sequence ID" value="QGZ95235.1"/>
    <property type="molecule type" value="Genomic_DNA"/>
</dbReference>
<evidence type="ECO:0000313" key="3">
    <source>
        <dbReference type="EMBL" id="QGZ95235.1"/>
    </source>
</evidence>
<evidence type="ECO:0000256" key="1">
    <source>
        <dbReference type="ARBA" id="ARBA00007689"/>
    </source>
</evidence>
<keyword evidence="4" id="KW-1185">Reference proteome</keyword>
<dbReference type="Proteomes" id="UP000431269">
    <property type="component" value="Chromosome"/>
</dbReference>
<dbReference type="InterPro" id="IPR011008">
    <property type="entry name" value="Dimeric_a/b-barrel"/>
</dbReference>
<proteinExistence type="inferred from homology"/>
<dbReference type="InterPro" id="IPR005545">
    <property type="entry name" value="YCII"/>
</dbReference>
<sequence length="99" mass="10989">MKHFLLLYTYAPDYVEKRAAVRPAHLELARASVARDELQLGGAVPSDDPPFGLLLFKTETAQVAEDFARADPYVSEGVVTTWRVREWITVVGEGALTKV</sequence>
<accession>A0A6I6MJ55</accession>
<reference evidence="4" key="1">
    <citation type="submission" date="2019-12" db="EMBL/GenBank/DDBJ databases">
        <title>Complete genome of Terracaulis silvestris 0127_4.</title>
        <authorList>
            <person name="Vieira S."/>
            <person name="Riedel T."/>
            <person name="Sproer C."/>
            <person name="Pascual J."/>
            <person name="Boedeker C."/>
            <person name="Overmann J."/>
        </authorList>
    </citation>
    <scope>NUCLEOTIDE SEQUENCE [LARGE SCALE GENOMIC DNA]</scope>
    <source>
        <strain evidence="4">0127_4</strain>
    </source>
</reference>
<dbReference type="NCBIfam" id="NF009508">
    <property type="entry name" value="PRK12866.1"/>
    <property type="match status" value="1"/>
</dbReference>
<gene>
    <name evidence="3" type="ORF">DSM104635_02079</name>
</gene>
<dbReference type="KEGG" id="tsv:DSM104635_02079"/>
<comment type="similarity">
    <text evidence="1">Belongs to the YciI family.</text>
</comment>
<dbReference type="SUPFAM" id="SSF54909">
    <property type="entry name" value="Dimeric alpha+beta barrel"/>
    <property type="match status" value="1"/>
</dbReference>
<dbReference type="Pfam" id="PF03795">
    <property type="entry name" value="YCII"/>
    <property type="match status" value="1"/>
</dbReference>
<protein>
    <submittedName>
        <fullName evidence="3">YciI-like protein</fullName>
    </submittedName>
</protein>
<evidence type="ECO:0000313" key="4">
    <source>
        <dbReference type="Proteomes" id="UP000431269"/>
    </source>
</evidence>
<dbReference type="InterPro" id="IPR051807">
    <property type="entry name" value="Sec-metab_biosynth-assoc"/>
</dbReference>
<dbReference type="AlphaFoldDB" id="A0A6I6MJ55"/>
<dbReference type="PANTHER" id="PTHR33606">
    <property type="entry name" value="PROTEIN YCII"/>
    <property type="match status" value="1"/>
</dbReference>
<dbReference type="PANTHER" id="PTHR33606:SF3">
    <property type="entry name" value="PROTEIN YCII"/>
    <property type="match status" value="1"/>
</dbReference>
<name>A0A6I6MJ55_9CAUL</name>